<reference evidence="2 3" key="1">
    <citation type="submission" date="2013-09" db="EMBL/GenBank/DDBJ databases">
        <title>Corchorus capsularis genome sequencing.</title>
        <authorList>
            <person name="Alam M."/>
            <person name="Haque M.S."/>
            <person name="Islam M.S."/>
            <person name="Emdad E.M."/>
            <person name="Islam M.M."/>
            <person name="Ahmed B."/>
            <person name="Halim A."/>
            <person name="Hossen Q.M.M."/>
            <person name="Hossain M.Z."/>
            <person name="Ahmed R."/>
            <person name="Khan M.M."/>
            <person name="Islam R."/>
            <person name="Rashid M.M."/>
            <person name="Khan S.A."/>
            <person name="Rahman M.S."/>
            <person name="Alam M."/>
        </authorList>
    </citation>
    <scope>NUCLEOTIDE SEQUENCE [LARGE SCALE GENOMIC DNA]</scope>
    <source>
        <strain evidence="3">cv. CVL-1</strain>
        <tissue evidence="2">Whole seedling</tissue>
    </source>
</reference>
<keyword evidence="2" id="KW-0675">Receptor</keyword>
<dbReference type="InterPro" id="IPR051824">
    <property type="entry name" value="LRR_Rcpt-Like_S/T_Kinase"/>
</dbReference>
<dbReference type="GO" id="GO:0016301">
    <property type="term" value="F:kinase activity"/>
    <property type="evidence" value="ECO:0007669"/>
    <property type="project" value="UniProtKB-KW"/>
</dbReference>
<dbReference type="PANTHER" id="PTHR48006">
    <property type="entry name" value="LEUCINE-RICH REPEAT-CONTAINING PROTEIN DDB_G0281931-RELATED"/>
    <property type="match status" value="1"/>
</dbReference>
<keyword evidence="3" id="KW-1185">Reference proteome</keyword>
<dbReference type="EMBL" id="AWWV01009905">
    <property type="protein sequence ID" value="OMO83165.1"/>
    <property type="molecule type" value="Genomic_DNA"/>
</dbReference>
<comment type="caution">
    <text evidence="2">The sequence shown here is derived from an EMBL/GenBank/DDBJ whole genome shotgun (WGS) entry which is preliminary data.</text>
</comment>
<dbReference type="Gene3D" id="3.80.10.10">
    <property type="entry name" value="Ribonuclease Inhibitor"/>
    <property type="match status" value="1"/>
</dbReference>
<dbReference type="OMA" id="DSHCAYS"/>
<evidence type="ECO:0000313" key="2">
    <source>
        <dbReference type="EMBL" id="OMO83165.1"/>
    </source>
</evidence>
<comment type="subcellular location">
    <subcellularLocation>
        <location evidence="1">Membrane</location>
        <topology evidence="1">Single-pass type I membrane protein</topology>
    </subcellularLocation>
</comment>
<evidence type="ECO:0000313" key="3">
    <source>
        <dbReference type="Proteomes" id="UP000188268"/>
    </source>
</evidence>
<keyword evidence="2" id="KW-0418">Kinase</keyword>
<gene>
    <name evidence="2" type="ORF">CCACVL1_11531</name>
</gene>
<protein>
    <submittedName>
        <fullName evidence="2">Putative LRR receptor-like serine/threonine-protein kinase</fullName>
    </submittedName>
</protein>
<dbReference type="GO" id="GO:0005886">
    <property type="term" value="C:plasma membrane"/>
    <property type="evidence" value="ECO:0007669"/>
    <property type="project" value="TreeGrafter"/>
</dbReference>
<dbReference type="Proteomes" id="UP000188268">
    <property type="component" value="Unassembled WGS sequence"/>
</dbReference>
<dbReference type="SUPFAM" id="SSF52058">
    <property type="entry name" value="L domain-like"/>
    <property type="match status" value="1"/>
</dbReference>
<dbReference type="STRING" id="210143.A0A1R3IKR8"/>
<keyword evidence="2" id="KW-0808">Transferase</keyword>
<name>A0A1R3IKR8_COCAP</name>
<accession>A0A1R3IKR8</accession>
<dbReference type="OrthoDB" id="676979at2759"/>
<evidence type="ECO:0000256" key="1">
    <source>
        <dbReference type="ARBA" id="ARBA00004479"/>
    </source>
</evidence>
<organism evidence="2 3">
    <name type="scientific">Corchorus capsularis</name>
    <name type="common">Jute</name>
    <dbReference type="NCBI Taxonomy" id="210143"/>
    <lineage>
        <taxon>Eukaryota</taxon>
        <taxon>Viridiplantae</taxon>
        <taxon>Streptophyta</taxon>
        <taxon>Embryophyta</taxon>
        <taxon>Tracheophyta</taxon>
        <taxon>Spermatophyta</taxon>
        <taxon>Magnoliopsida</taxon>
        <taxon>eudicotyledons</taxon>
        <taxon>Gunneridae</taxon>
        <taxon>Pentapetalae</taxon>
        <taxon>rosids</taxon>
        <taxon>malvids</taxon>
        <taxon>Malvales</taxon>
        <taxon>Malvaceae</taxon>
        <taxon>Grewioideae</taxon>
        <taxon>Apeibeae</taxon>
        <taxon>Corchorus</taxon>
    </lineage>
</organism>
<dbReference type="PANTHER" id="PTHR48006:SF34">
    <property type="entry name" value="OS08G0203700 PROTEIN"/>
    <property type="match status" value="1"/>
</dbReference>
<proteinExistence type="predicted"/>
<feature type="non-terminal residue" evidence="2">
    <location>
        <position position="156"/>
    </location>
</feature>
<dbReference type="InterPro" id="IPR032675">
    <property type="entry name" value="LRR_dom_sf"/>
</dbReference>
<sequence length="156" mass="17748">MVFMAMKLQSSSKYFLFFFMVVFFIAGYKSNAQYTQDATTDPSEVSALNAIFEQWSNIQMPMYWKVGDPCSTIVARNSSDSIFEDSGNNPGIRCNCSYESNTVCHITRLRAYALNAQGVMPKELLNLTYLEFLKIDQNFFSGPLPAFIGKMSRLEF</sequence>
<dbReference type="Gramene" id="OMO83165">
    <property type="protein sequence ID" value="OMO83165"/>
    <property type="gene ID" value="CCACVL1_11531"/>
</dbReference>
<dbReference type="AlphaFoldDB" id="A0A1R3IKR8"/>